<feature type="transmembrane region" description="Helical" evidence="9">
    <location>
        <begin position="967"/>
        <end position="986"/>
    </location>
</feature>
<feature type="domain" description="SSD" evidence="10">
    <location>
        <begin position="333"/>
        <end position="498"/>
    </location>
</feature>
<gene>
    <name evidence="11" type="ORF">EV695_2098</name>
</gene>
<dbReference type="SUPFAM" id="SSF82866">
    <property type="entry name" value="Multidrug efflux transporter AcrB transmembrane domain"/>
    <property type="match status" value="2"/>
</dbReference>
<dbReference type="InterPro" id="IPR027463">
    <property type="entry name" value="AcrB_DN_DC_subdom"/>
</dbReference>
<evidence type="ECO:0000256" key="4">
    <source>
        <dbReference type="ARBA" id="ARBA00022475"/>
    </source>
</evidence>
<dbReference type="OrthoDB" id="5613295at2"/>
<feature type="transmembrane region" description="Helical" evidence="9">
    <location>
        <begin position="473"/>
        <end position="500"/>
    </location>
</feature>
<dbReference type="PROSITE" id="PS50156">
    <property type="entry name" value="SSD"/>
    <property type="match status" value="1"/>
</dbReference>
<accession>A0A4R1F072</accession>
<dbReference type="SUPFAM" id="SSF82714">
    <property type="entry name" value="Multidrug efflux transporter AcrB TolC docking domain, DN and DC subdomains"/>
    <property type="match status" value="2"/>
</dbReference>
<evidence type="ECO:0000259" key="10">
    <source>
        <dbReference type="PROSITE" id="PS50156"/>
    </source>
</evidence>
<feature type="transmembrane region" description="Helical" evidence="9">
    <location>
        <begin position="921"/>
        <end position="946"/>
    </location>
</feature>
<dbReference type="Gene3D" id="3.30.2090.10">
    <property type="entry name" value="Multidrug efflux transporter AcrB TolC docking domain, DN and DC subdomains"/>
    <property type="match status" value="2"/>
</dbReference>
<feature type="transmembrane region" description="Helical" evidence="9">
    <location>
        <begin position="870"/>
        <end position="888"/>
    </location>
</feature>
<comment type="similarity">
    <text evidence="2 9">Belongs to the resistance-nodulation-cell division (RND) (TC 2.A.6) family.</text>
</comment>
<comment type="caution">
    <text evidence="11">The sequence shown here is derived from an EMBL/GenBank/DDBJ whole genome shotgun (WGS) entry which is preliminary data.</text>
</comment>
<keyword evidence="7 9" id="KW-1133">Transmembrane helix</keyword>
<dbReference type="Gene3D" id="3.30.70.1320">
    <property type="entry name" value="Multidrug efflux transporter AcrB pore domain like"/>
    <property type="match status" value="1"/>
</dbReference>
<dbReference type="NCBIfam" id="NF000282">
    <property type="entry name" value="RND_permease_1"/>
    <property type="match status" value="1"/>
</dbReference>
<proteinExistence type="inferred from homology"/>
<dbReference type="GO" id="GO:0009636">
    <property type="term" value="P:response to toxic substance"/>
    <property type="evidence" value="ECO:0007669"/>
    <property type="project" value="UniProtKB-ARBA"/>
</dbReference>
<feature type="transmembrane region" description="Helical" evidence="9">
    <location>
        <begin position="998"/>
        <end position="1024"/>
    </location>
</feature>
<dbReference type="PRINTS" id="PR00702">
    <property type="entry name" value="ACRIFLAVINRP"/>
</dbReference>
<dbReference type="PANTHER" id="PTHR32063:SF76">
    <property type="entry name" value="EFFLUX PUMP MEMBRANE TRANSPORTER"/>
    <property type="match status" value="1"/>
</dbReference>
<protein>
    <recommendedName>
        <fullName evidence="9">Efflux pump membrane transporter</fullName>
    </recommendedName>
</protein>
<evidence type="ECO:0000256" key="1">
    <source>
        <dbReference type="ARBA" id="ARBA00004429"/>
    </source>
</evidence>
<dbReference type="GO" id="GO:0005886">
    <property type="term" value="C:plasma membrane"/>
    <property type="evidence" value="ECO:0007669"/>
    <property type="project" value="UniProtKB-SubCell"/>
</dbReference>
<evidence type="ECO:0000256" key="2">
    <source>
        <dbReference type="ARBA" id="ARBA00010942"/>
    </source>
</evidence>
<name>A0A4R1F072_9GAMM</name>
<dbReference type="Proteomes" id="UP000294887">
    <property type="component" value="Unassembled WGS sequence"/>
</dbReference>
<dbReference type="FunFam" id="3.30.70.1430:FF:000001">
    <property type="entry name" value="Efflux pump membrane transporter"/>
    <property type="match status" value="1"/>
</dbReference>
<comment type="subcellular location">
    <subcellularLocation>
        <location evidence="1 9">Cell inner membrane</location>
        <topology evidence="1 9">Multi-pass membrane protein</topology>
    </subcellularLocation>
</comment>
<dbReference type="Gene3D" id="3.30.70.1430">
    <property type="entry name" value="Multidrug efflux transporter AcrB pore domain"/>
    <property type="match status" value="2"/>
</dbReference>
<dbReference type="FunFam" id="1.20.1640.10:FF:000001">
    <property type="entry name" value="Efflux pump membrane transporter"/>
    <property type="match status" value="1"/>
</dbReference>
<evidence type="ECO:0000313" key="12">
    <source>
        <dbReference type="Proteomes" id="UP000294887"/>
    </source>
</evidence>
<organism evidence="11 12">
    <name type="scientific">Cocleimonas flava</name>
    <dbReference type="NCBI Taxonomy" id="634765"/>
    <lineage>
        <taxon>Bacteria</taxon>
        <taxon>Pseudomonadati</taxon>
        <taxon>Pseudomonadota</taxon>
        <taxon>Gammaproteobacteria</taxon>
        <taxon>Thiotrichales</taxon>
        <taxon>Thiotrichaceae</taxon>
        <taxon>Cocleimonas</taxon>
    </lineage>
</organism>
<evidence type="ECO:0000256" key="9">
    <source>
        <dbReference type="RuleBase" id="RU364070"/>
    </source>
</evidence>
<evidence type="ECO:0000256" key="8">
    <source>
        <dbReference type="ARBA" id="ARBA00023136"/>
    </source>
</evidence>
<dbReference type="FunFam" id="3.30.2090.10:FF:000001">
    <property type="entry name" value="Efflux pump membrane transporter"/>
    <property type="match status" value="1"/>
</dbReference>
<keyword evidence="12" id="KW-1185">Reference proteome</keyword>
<dbReference type="NCBIfam" id="TIGR00915">
    <property type="entry name" value="2A0602"/>
    <property type="match status" value="1"/>
</dbReference>
<keyword evidence="8 9" id="KW-0472">Membrane</keyword>
<dbReference type="Pfam" id="PF00873">
    <property type="entry name" value="ACR_tran"/>
    <property type="match status" value="1"/>
</dbReference>
<dbReference type="InterPro" id="IPR000731">
    <property type="entry name" value="SSD"/>
</dbReference>
<evidence type="ECO:0000256" key="5">
    <source>
        <dbReference type="ARBA" id="ARBA00022519"/>
    </source>
</evidence>
<feature type="transmembrane region" description="Helical" evidence="9">
    <location>
        <begin position="895"/>
        <end position="915"/>
    </location>
</feature>
<evidence type="ECO:0000256" key="3">
    <source>
        <dbReference type="ARBA" id="ARBA00022448"/>
    </source>
</evidence>
<dbReference type="PANTHER" id="PTHR32063">
    <property type="match status" value="1"/>
</dbReference>
<feature type="transmembrane region" description="Helical" evidence="9">
    <location>
        <begin position="12"/>
        <end position="33"/>
    </location>
</feature>
<sequence length="1054" mass="112581">MIFDLFIRRPRLAIVISLIITLAGLISILVIPVSQYPNIAPPTVKVTANYSGADALTVEESVAQPLENAINGVTGMTYMKSTSANDGSYSLNVTFDLDTDPDIDTVNVQNRVNQAESRLPQEVRSTGVTVSKVSTDMLQVFMFRSTDDSHDQLFLSNFVSLNVLDELKRVPGVGDASVFGVRDYSMRIWIDPQKLADFSMTSSDVIAAIESQNLQAAAGRIGAAPLSSDQRLQLTITTKGRLKSTEEFGNVILRSQTDGSQVRLKDVAKIELSAANFDTVATNDGRPAAPVGIYLSPGANAVEVASAVSKRLEELQVRFPDGVSYAFIYSTAEFVSAMMERVIGTLLEAFALVALVVFIFLGRFKATLIPLIAVPVAVIGTFAVLLAFGYSVNTISLLALVLAIGIVVDDAILVVENVERVMEENPELTSAEATSKAMGEIAGPIIAITLVLLSVFIPVAFLSGSSGVLFRQFSITISAAMVISAINALSLSPALCAVFLKPGQPRGIMRSITNGINKVGNGYAAIVKRLVRVAILGVVIIFGVGYANFSIFQSTPSGFLPSEDKGYIMVIFNLPPGASLNRSTLAAQKAEAVIKKESAVSSVTAVVGIDLLGGGAASNAGVLFVRLKDYEERESADMHSTAVVRRLFGSLSTIPDGFFIALNPPAIQGVGQAGGFEFILEGLQGQEPSEMAATMRGIVVAANQAPQLSRVFSTYEASTPQINLEIDRDKVQTLGVNLADVFTALQATLGGYYINDFNMFGRTWTVRMQAEKEFRTSPESIYAIQIRNSAGEMIPLSTVARATLGVGPRTVVRYNNYRAISINGSAAAGAGDGEAQQAMADLSAKTLPNGYGFEWTGQALEQQKSSGQTLIVLGLALLFAYLFLVALYESWSVPIPVLLSVLVAMLGAMLALMLTSSTFVLYAQIGIVVLIALAAKNAILMIEFSLERRAEGQSILQSAVTGAHQRFRAVMMTSFAFIVSLIPLVTSTGPGADSMFAVGLPVLSGMLAASTVGIFLIPMLYVVFQRMREGDWYHRGGETEELLDAKELSEDSAK</sequence>
<feature type="transmembrane region" description="Helical" evidence="9">
    <location>
        <begin position="368"/>
        <end position="389"/>
    </location>
</feature>
<keyword evidence="5 9" id="KW-0997">Cell inner membrane</keyword>
<feature type="transmembrane region" description="Helical" evidence="9">
    <location>
        <begin position="395"/>
        <end position="415"/>
    </location>
</feature>
<dbReference type="AlphaFoldDB" id="A0A4R1F072"/>
<dbReference type="InterPro" id="IPR001036">
    <property type="entry name" value="Acrflvin-R"/>
</dbReference>
<feature type="transmembrane region" description="Helical" evidence="9">
    <location>
        <begin position="342"/>
        <end position="361"/>
    </location>
</feature>
<dbReference type="GO" id="GO:0042910">
    <property type="term" value="F:xenobiotic transmembrane transporter activity"/>
    <property type="evidence" value="ECO:0007669"/>
    <property type="project" value="TreeGrafter"/>
</dbReference>
<keyword evidence="3 9" id="KW-0813">Transport</keyword>
<evidence type="ECO:0000256" key="7">
    <source>
        <dbReference type="ARBA" id="ARBA00022989"/>
    </source>
</evidence>
<feature type="transmembrane region" description="Helical" evidence="9">
    <location>
        <begin position="530"/>
        <end position="549"/>
    </location>
</feature>
<dbReference type="RefSeq" id="WP_131905853.1">
    <property type="nucleotide sequence ID" value="NZ_BAAAFU010000004.1"/>
</dbReference>
<keyword evidence="4" id="KW-1003">Cell membrane</keyword>
<reference evidence="11 12" key="1">
    <citation type="submission" date="2019-03" db="EMBL/GenBank/DDBJ databases">
        <title>Genomic Encyclopedia of Type Strains, Phase IV (KMG-IV): sequencing the most valuable type-strain genomes for metagenomic binning, comparative biology and taxonomic classification.</title>
        <authorList>
            <person name="Goeker M."/>
        </authorList>
    </citation>
    <scope>NUCLEOTIDE SEQUENCE [LARGE SCALE GENOMIC DNA]</scope>
    <source>
        <strain evidence="11 12">DSM 24830</strain>
    </source>
</reference>
<evidence type="ECO:0000256" key="6">
    <source>
        <dbReference type="ARBA" id="ARBA00022692"/>
    </source>
</evidence>
<dbReference type="SUPFAM" id="SSF82693">
    <property type="entry name" value="Multidrug efflux transporter AcrB pore domain, PN1, PN2, PC1 and PC2 subdomains"/>
    <property type="match status" value="3"/>
</dbReference>
<evidence type="ECO:0000313" key="11">
    <source>
        <dbReference type="EMBL" id="TCJ87586.1"/>
    </source>
</evidence>
<dbReference type="EMBL" id="SMFQ01000003">
    <property type="protein sequence ID" value="TCJ87586.1"/>
    <property type="molecule type" value="Genomic_DNA"/>
</dbReference>
<dbReference type="Gene3D" id="3.30.70.1440">
    <property type="entry name" value="Multidrug efflux transporter AcrB pore domain"/>
    <property type="match status" value="1"/>
</dbReference>
<feature type="transmembrane region" description="Helical" evidence="9">
    <location>
        <begin position="441"/>
        <end position="461"/>
    </location>
</feature>
<keyword evidence="6 9" id="KW-0812">Transmembrane</keyword>
<dbReference type="GO" id="GO:0015562">
    <property type="term" value="F:efflux transmembrane transporter activity"/>
    <property type="evidence" value="ECO:0007669"/>
    <property type="project" value="InterPro"/>
</dbReference>
<dbReference type="InterPro" id="IPR004764">
    <property type="entry name" value="MdtF-like"/>
</dbReference>
<dbReference type="Gene3D" id="1.20.1640.10">
    <property type="entry name" value="Multidrug efflux transporter AcrB transmembrane domain"/>
    <property type="match status" value="2"/>
</dbReference>